<evidence type="ECO:0000313" key="2">
    <source>
        <dbReference type="EMBL" id="CAE8617040.1"/>
    </source>
</evidence>
<dbReference type="InterPro" id="IPR027165">
    <property type="entry name" value="CND3"/>
</dbReference>
<dbReference type="InterPro" id="IPR016024">
    <property type="entry name" value="ARM-type_fold"/>
</dbReference>
<dbReference type="Proteomes" id="UP000654075">
    <property type="component" value="Unassembled WGS sequence"/>
</dbReference>
<keyword evidence="3" id="KW-1185">Reference proteome</keyword>
<evidence type="ECO:0000256" key="1">
    <source>
        <dbReference type="SAM" id="MobiDB-lite"/>
    </source>
</evidence>
<organism evidence="2 3">
    <name type="scientific">Polarella glacialis</name>
    <name type="common">Dinoflagellate</name>
    <dbReference type="NCBI Taxonomy" id="89957"/>
    <lineage>
        <taxon>Eukaryota</taxon>
        <taxon>Sar</taxon>
        <taxon>Alveolata</taxon>
        <taxon>Dinophyceae</taxon>
        <taxon>Suessiales</taxon>
        <taxon>Suessiaceae</taxon>
        <taxon>Polarella</taxon>
    </lineage>
</organism>
<dbReference type="GO" id="GO:0007076">
    <property type="term" value="P:mitotic chromosome condensation"/>
    <property type="evidence" value="ECO:0007669"/>
    <property type="project" value="InterPro"/>
</dbReference>
<dbReference type="OrthoDB" id="428394at2759"/>
<reference evidence="2" key="1">
    <citation type="submission" date="2021-02" db="EMBL/GenBank/DDBJ databases">
        <authorList>
            <person name="Dougan E. K."/>
            <person name="Rhodes N."/>
            <person name="Thang M."/>
            <person name="Chan C."/>
        </authorList>
    </citation>
    <scope>NUCLEOTIDE SEQUENCE</scope>
</reference>
<gene>
    <name evidence="2" type="ORF">PGLA1383_LOCUS34706</name>
</gene>
<feature type="non-terminal residue" evidence="2">
    <location>
        <position position="1023"/>
    </location>
</feature>
<dbReference type="EMBL" id="CAJNNV010026043">
    <property type="protein sequence ID" value="CAE8617040.1"/>
    <property type="molecule type" value="Genomic_DNA"/>
</dbReference>
<dbReference type="InterPro" id="IPR011989">
    <property type="entry name" value="ARM-like"/>
</dbReference>
<dbReference type="GO" id="GO:0000793">
    <property type="term" value="C:condensed chromosome"/>
    <property type="evidence" value="ECO:0007669"/>
    <property type="project" value="TreeGrafter"/>
</dbReference>
<accession>A0A813FXJ0</accession>
<dbReference type="PANTHER" id="PTHR14418">
    <property type="entry name" value="CONDENSIN COMPLEX SUBUNIT 3-RELATED"/>
    <property type="match status" value="1"/>
</dbReference>
<comment type="caution">
    <text evidence="2">The sequence shown here is derived from an EMBL/GenBank/DDBJ whole genome shotgun (WGS) entry which is preliminary data.</text>
</comment>
<name>A0A813FXJ0_POLGL</name>
<protein>
    <submittedName>
        <fullName evidence="2">Uncharacterized protein</fullName>
    </submittedName>
</protein>
<evidence type="ECO:0000313" key="3">
    <source>
        <dbReference type="Proteomes" id="UP000654075"/>
    </source>
</evidence>
<dbReference type="SUPFAM" id="SSF48371">
    <property type="entry name" value="ARM repeat"/>
    <property type="match status" value="1"/>
</dbReference>
<dbReference type="GO" id="GO:0000796">
    <property type="term" value="C:condensin complex"/>
    <property type="evidence" value="ECO:0007669"/>
    <property type="project" value="InterPro"/>
</dbReference>
<dbReference type="Gene3D" id="1.25.10.10">
    <property type="entry name" value="Leucine-rich Repeat Variant"/>
    <property type="match status" value="1"/>
</dbReference>
<dbReference type="PROSITE" id="PS51257">
    <property type="entry name" value="PROKAR_LIPOPROTEIN"/>
    <property type="match status" value="1"/>
</dbReference>
<sequence length="1023" mass="109056">MAPRDKTIRLRAAELFWRLLAASPAAASCAEQAVLLRLSRDKVPHVRLAAVPGLALLGTTTASGILADLAGGDPSSRVRLSALSQLQTIAMQVAGVQRPSFADILGRSLDAAPLVRGRLYATLASLGPAAIGTGLAALLRRGLGDSSSSVRCECECMLRTWLDQHQQRARVHTCPGQEVTSEANEARGAGSVLSSLLWLVGELLEKPSSEEEDIRICQEMEAEAAAEAALRHILSRSEWHASAAAGAQALVAGAQLLSKAQVLVGRVGVSLDADLWNSNGALSRPPVLNRTLLALEAGRSFELRQLLMVLMHAEVHDDASARALLHIATAVLLRAPVSQSLAFCGGASPLVGQASSPAATSVFHLAVLVARKATLHGRLLHRRAEVQFSESMLVILRVLQDTAARAVESSPQVHGETITSGGLEALGAFAERCQAKASETARRSQQMRSAWERATGARDFVTACKLQEELASLRAEEKQAADAAECAFEKLGSHSWRVLAFLEAVLSHSRADLAEDFPLSLISEDVLRPALLRTESVPAPTGAGRICWLSLRALAVRCLALHASLSSETAWQHWRFFLSVLARYVPEVLCPNTKKSGATTRTASELVVINCIAFLSDTLLLCRLEGASDQVLLEEGKQKASIELFDTLAPLFAARHQLSPSLRQELACRLCTLSSLCGLGLRSTVEAVASPSQCWAFAWLLLEAFLQRPPSAQSGARCRHEAEAVELAVSRGRLLRFFASLGRLSPGHTHILFSATEGFLSLDLWRLGSLIQVGAGQRWCALPFPRLVRFVSHELTSAASRAMTAHSNPGSGANATAAALTVQWLECLWRPLALICLETAVVAAACESELPQALLGAITATTMTASASSGNGTASVLAFVPIDMRSAVVSEVAWVLNRAVELWGAWNAAGNPGGRSQPHRTSTSSGTLPAKLVELRSQLAAESARSGAASGDWARIYCRAEGRRLRLRDALQNLGVHVSSVVTECAAAGDWRHMDEKVTAPKTSRPSLGGQGKGRGRGQVTRC</sequence>
<dbReference type="AlphaFoldDB" id="A0A813FXJ0"/>
<proteinExistence type="predicted"/>
<dbReference type="PANTHER" id="PTHR14418:SF5">
    <property type="entry name" value="CONDENSIN COMPLEX SUBUNIT 3"/>
    <property type="match status" value="1"/>
</dbReference>
<feature type="region of interest" description="Disordered" evidence="1">
    <location>
        <begin position="996"/>
        <end position="1023"/>
    </location>
</feature>